<dbReference type="PROSITE" id="PS50294">
    <property type="entry name" value="WD_REPEATS_REGION"/>
    <property type="match status" value="2"/>
</dbReference>
<feature type="repeat" description="WD" evidence="3">
    <location>
        <begin position="929"/>
        <end position="963"/>
    </location>
</feature>
<dbReference type="InterPro" id="IPR036322">
    <property type="entry name" value="WD40_repeat_dom_sf"/>
</dbReference>
<sequence>MLTRVDESSSRRSDLRLIVKKISASGMKHNRKHLVKATIGHEIKTSRETERTKDPSWLDLDFVFVLSDSSHLTVEVFDHPVVSMGPSFVGGITVDRNALQRETVITRQLDSLGRSGVDFAGSVIVHVTVNALGDVTGFEPVLDNVDEDLRQLCTPGWVKPIPDPVSNVVSSIATAYQSTADIWQPALKSVESFLEGLKATVRVVDALAEIHPYAKAAWTLLSFVYKTVINQIALDAKVNRLADVIREIYEAAKDADPLKEYGTIGKTLQCMLMQTTECAYFIREYAETKGFASRTVKNQVYPIDAKIELFKTTFDGLKSDLQNKATIQSSIAVFRMLDTVTDIEEALVLHDLPYASASYQIELGCLPGSRQEILEEIIDWVNSASEDSTQSRVFLITGIAGSGKSAIAHTIARHFSDQKRLGSSLFFKRDITERPETLFGTIARDLADSDPEFRSKLLGVVRGSRSLIQTTSVLRQFRSFILEPTKDLRMVGPVVIVIDALDECKDYKGILDILATQLDTLPQNLRIVVTARAEYAICSKFEKSLYTRHQHMEEIPPRSTSEDILSFVDSQLLNDTDVVESLERQWPKGQWRTELVSKADQLFQWAATACRFIQQDGIGTDPARRFEIITSGGSVLNHLYLEVLLHSFPWLDEEFLDLFQSIMGTVVVIRTPLTIRSLDALLHPGTINYSSARNILRPLGSLFSGASSDTLPVQVLHTSFRDFIADPSASDKFVIDTVLSNAVLARSCLDTMILGLCQNICDFKDQFTTFMEISSEDLSRIISEHLPEALQYACRFWTSHLSTVTTNTTCYIVQIEAFLCSHLLSWIEVMNILHKFDETVRSLYEVAAWLLTSVPQNPKLHSMTMDAIRFIQTFFTPLSSGPLQLYTSALPFLPFKSSIHHTYGHLVDKTAPFVLHGRESTWSPLLLSLEFHRADITALAFSNDGTHLVSGDEKGNIQIWSLEIGGIICSSIQIGDESPVTTLTFSLDGNHLVSGHGDGTVGMWDIRT</sequence>
<feature type="repeat" description="WD" evidence="3">
    <location>
        <begin position="973"/>
        <end position="1008"/>
    </location>
</feature>
<keyword evidence="2" id="KW-0677">Repeat</keyword>
<dbReference type="AlphaFoldDB" id="A0A067PLC1"/>
<dbReference type="Pfam" id="PF00400">
    <property type="entry name" value="WD40"/>
    <property type="match status" value="2"/>
</dbReference>
<dbReference type="SMART" id="SM00320">
    <property type="entry name" value="WD40"/>
    <property type="match status" value="2"/>
</dbReference>
<keyword evidence="6" id="KW-1185">Reference proteome</keyword>
<name>A0A067PLC1_9AGAM</name>
<evidence type="ECO:0000256" key="1">
    <source>
        <dbReference type="ARBA" id="ARBA00022574"/>
    </source>
</evidence>
<reference evidence="6" key="1">
    <citation type="journal article" date="2014" name="Proc. Natl. Acad. Sci. U.S.A.">
        <title>Extensive sampling of basidiomycete genomes demonstrates inadequacy of the white-rot/brown-rot paradigm for wood decay fungi.</title>
        <authorList>
            <person name="Riley R."/>
            <person name="Salamov A.A."/>
            <person name="Brown D.W."/>
            <person name="Nagy L.G."/>
            <person name="Floudas D."/>
            <person name="Held B.W."/>
            <person name="Levasseur A."/>
            <person name="Lombard V."/>
            <person name="Morin E."/>
            <person name="Otillar R."/>
            <person name="Lindquist E.A."/>
            <person name="Sun H."/>
            <person name="LaButti K.M."/>
            <person name="Schmutz J."/>
            <person name="Jabbour D."/>
            <person name="Luo H."/>
            <person name="Baker S.E."/>
            <person name="Pisabarro A.G."/>
            <person name="Walton J.D."/>
            <person name="Blanchette R.A."/>
            <person name="Henrissat B."/>
            <person name="Martin F."/>
            <person name="Cullen D."/>
            <person name="Hibbett D.S."/>
            <person name="Grigoriev I.V."/>
        </authorList>
    </citation>
    <scope>NUCLEOTIDE SEQUENCE [LARGE SCALE GENOMIC DNA]</scope>
    <source>
        <strain evidence="6">MUCL 33604</strain>
    </source>
</reference>
<dbReference type="Gene3D" id="2.130.10.10">
    <property type="entry name" value="YVTN repeat-like/Quinoprotein amine dehydrogenase"/>
    <property type="match status" value="1"/>
</dbReference>
<proteinExistence type="predicted"/>
<dbReference type="InterPro" id="IPR056884">
    <property type="entry name" value="NPHP3-like_N"/>
</dbReference>
<dbReference type="InterPro" id="IPR019775">
    <property type="entry name" value="WD40_repeat_CS"/>
</dbReference>
<evidence type="ECO:0000256" key="2">
    <source>
        <dbReference type="ARBA" id="ARBA00022737"/>
    </source>
</evidence>
<dbReference type="HOGENOM" id="CLU_000288_6_0_1"/>
<protein>
    <recommendedName>
        <fullName evidence="4">Nephrocystin 3-like N-terminal domain-containing protein</fullName>
    </recommendedName>
</protein>
<dbReference type="PANTHER" id="PTHR10039">
    <property type="entry name" value="AMELOGENIN"/>
    <property type="match status" value="1"/>
</dbReference>
<dbReference type="PROSITE" id="PS00678">
    <property type="entry name" value="WD_REPEATS_1"/>
    <property type="match status" value="1"/>
</dbReference>
<evidence type="ECO:0000313" key="5">
    <source>
        <dbReference type="EMBL" id="KDQ54630.1"/>
    </source>
</evidence>
<dbReference type="InterPro" id="IPR027417">
    <property type="entry name" value="P-loop_NTPase"/>
</dbReference>
<dbReference type="InterPro" id="IPR001680">
    <property type="entry name" value="WD40_rpt"/>
</dbReference>
<evidence type="ECO:0000259" key="4">
    <source>
        <dbReference type="Pfam" id="PF24883"/>
    </source>
</evidence>
<gene>
    <name evidence="5" type="ORF">JAAARDRAFT_696886</name>
</gene>
<dbReference type="InParanoid" id="A0A067PLC1"/>
<dbReference type="OrthoDB" id="163438at2759"/>
<dbReference type="EMBL" id="KL197728">
    <property type="protein sequence ID" value="KDQ54630.1"/>
    <property type="molecule type" value="Genomic_DNA"/>
</dbReference>
<dbReference type="SUPFAM" id="SSF52540">
    <property type="entry name" value="P-loop containing nucleoside triphosphate hydrolases"/>
    <property type="match status" value="1"/>
</dbReference>
<dbReference type="InterPro" id="IPR015943">
    <property type="entry name" value="WD40/YVTN_repeat-like_dom_sf"/>
</dbReference>
<feature type="non-terminal residue" evidence="5">
    <location>
        <position position="1008"/>
    </location>
</feature>
<dbReference type="Gene3D" id="3.40.50.300">
    <property type="entry name" value="P-loop containing nucleotide triphosphate hydrolases"/>
    <property type="match status" value="1"/>
</dbReference>
<accession>A0A067PLC1</accession>
<feature type="domain" description="Nephrocystin 3-like N-terminal" evidence="4">
    <location>
        <begin position="377"/>
        <end position="532"/>
    </location>
</feature>
<dbReference type="Proteomes" id="UP000027265">
    <property type="component" value="Unassembled WGS sequence"/>
</dbReference>
<dbReference type="PROSITE" id="PS50082">
    <property type="entry name" value="WD_REPEATS_2"/>
    <property type="match status" value="2"/>
</dbReference>
<dbReference type="STRING" id="933084.A0A067PLC1"/>
<keyword evidence="1 3" id="KW-0853">WD repeat</keyword>
<dbReference type="PANTHER" id="PTHR10039:SF17">
    <property type="entry name" value="FUNGAL STAND N-TERMINAL GOODBYE DOMAIN-CONTAINING PROTEIN-RELATED"/>
    <property type="match status" value="1"/>
</dbReference>
<dbReference type="Pfam" id="PF24883">
    <property type="entry name" value="NPHP3_N"/>
    <property type="match status" value="1"/>
</dbReference>
<dbReference type="InterPro" id="IPR035892">
    <property type="entry name" value="C2_domain_sf"/>
</dbReference>
<dbReference type="Gene3D" id="2.60.40.150">
    <property type="entry name" value="C2 domain"/>
    <property type="match status" value="1"/>
</dbReference>
<dbReference type="SUPFAM" id="SSF50978">
    <property type="entry name" value="WD40 repeat-like"/>
    <property type="match status" value="1"/>
</dbReference>
<dbReference type="SUPFAM" id="SSF49562">
    <property type="entry name" value="C2 domain (Calcium/lipid-binding domain, CaLB)"/>
    <property type="match status" value="1"/>
</dbReference>
<organism evidence="5 6">
    <name type="scientific">Jaapia argillacea MUCL 33604</name>
    <dbReference type="NCBI Taxonomy" id="933084"/>
    <lineage>
        <taxon>Eukaryota</taxon>
        <taxon>Fungi</taxon>
        <taxon>Dikarya</taxon>
        <taxon>Basidiomycota</taxon>
        <taxon>Agaricomycotina</taxon>
        <taxon>Agaricomycetes</taxon>
        <taxon>Agaricomycetidae</taxon>
        <taxon>Jaapiales</taxon>
        <taxon>Jaapiaceae</taxon>
        <taxon>Jaapia</taxon>
    </lineage>
</organism>
<evidence type="ECO:0000313" key="6">
    <source>
        <dbReference type="Proteomes" id="UP000027265"/>
    </source>
</evidence>
<evidence type="ECO:0000256" key="3">
    <source>
        <dbReference type="PROSITE-ProRule" id="PRU00221"/>
    </source>
</evidence>